<protein>
    <submittedName>
        <fullName evidence="3">TIGR02099 family protein</fullName>
    </submittedName>
</protein>
<feature type="compositionally biased region" description="Polar residues" evidence="1">
    <location>
        <begin position="1283"/>
        <end position="1297"/>
    </location>
</feature>
<dbReference type="PANTHER" id="PTHR38690">
    <property type="entry name" value="PROTEASE-RELATED"/>
    <property type="match status" value="1"/>
</dbReference>
<dbReference type="InterPro" id="IPR025263">
    <property type="entry name" value="YhdP_central"/>
</dbReference>
<evidence type="ECO:0000259" key="2">
    <source>
        <dbReference type="Pfam" id="PF13116"/>
    </source>
</evidence>
<comment type="caution">
    <text evidence="3">The sequence shown here is derived from an EMBL/GenBank/DDBJ whole genome shotgun (WGS) entry which is preliminary data.</text>
</comment>
<organism evidence="3 4">
    <name type="scientific">Idiomarina aquatica</name>
    <dbReference type="NCBI Taxonomy" id="1327752"/>
    <lineage>
        <taxon>Bacteria</taxon>
        <taxon>Pseudomonadati</taxon>
        <taxon>Pseudomonadota</taxon>
        <taxon>Gammaproteobacteria</taxon>
        <taxon>Alteromonadales</taxon>
        <taxon>Idiomarinaceae</taxon>
        <taxon>Idiomarina</taxon>
    </lineage>
</organism>
<feature type="domain" description="YhdP central" evidence="2">
    <location>
        <begin position="10"/>
        <end position="1259"/>
    </location>
</feature>
<dbReference type="EMBL" id="PIPS01000001">
    <property type="protein sequence ID" value="RUO45386.1"/>
    <property type="molecule type" value="Genomic_DNA"/>
</dbReference>
<dbReference type="Proteomes" id="UP000286680">
    <property type="component" value="Unassembled WGS sequence"/>
</dbReference>
<dbReference type="PANTHER" id="PTHR38690:SF1">
    <property type="entry name" value="PROTEASE"/>
    <property type="match status" value="1"/>
</dbReference>
<feature type="compositionally biased region" description="Acidic residues" evidence="1">
    <location>
        <begin position="1272"/>
        <end position="1282"/>
    </location>
</feature>
<evidence type="ECO:0000313" key="3">
    <source>
        <dbReference type="EMBL" id="RUO45386.1"/>
    </source>
</evidence>
<evidence type="ECO:0000256" key="1">
    <source>
        <dbReference type="SAM" id="MobiDB-lite"/>
    </source>
</evidence>
<keyword evidence="4" id="KW-1185">Reference proteome</keyword>
<dbReference type="NCBIfam" id="TIGR02099">
    <property type="entry name" value="YhdP family protein"/>
    <property type="match status" value="1"/>
</dbReference>
<accession>A0AA94EH32</accession>
<sequence>MSASKGLLWLLNKLWLSLAIVLVLAAVLMSALRYALPHIPDVSEQLEAQLEARLQQPIEISSLAMSWHRQGPALDVTGIQLAGQTDSPVQVDVGQVSVVLDFWQSLLQQQLVAQEFILNQATIDIDLRGLQAQDSEALNLDTLESLFLQQLERFSLTESELNVINLAGNRRSIVIERLSWLNRGRQHQGIGQFRVRDFTRNSLDFIIKLDGNDLSTVNGQFYVDSRQIDISPWLEQQLSNVDITESKVNFTSWLTLVDGNISSGLLQLRDNVVAARINEQDLQLHIAQGQIAIQPRQQGWLLNVLPMTLEINEQQIELPLIAWQSSQQQHQLSARRIPIHDLAPFVPLLLPDTRGVIEQQINAGTQAFVDAKVMRDAEGHWDWLVHSDSIQSDGDEQLPSFSPIAVTVAGHNDERGYWSAQADEFQLSSSRLSDAAIWQQQAFSLTGNWNHDDAGWQFELGDGQWQLGDLALQLQGRLKQVGDDTPSIALLATAEQSFAVATARDLLPRAMGEGVRNYLNESLVAGDIRGLEVLWRGPLQHFPDDDMAGVFNARVDFAGLDYQFQADWPMLQDTPLRLDFYQHGLFMFSDAGQLMDVTVDAVSAKIPDLTDGGRGLQLQSSVSSEAGSLKPVFDASPLQSVAETLTQVQPRSAIKGDFRLDIPFDGSRDVDVSVRADLAGQAFYVTAIDQSFAVKRGTLMIDNAQVSTRDLIMNWYGRPINTEIVGNNKDGDYLLTVSTAIDWQLEPLLENLPSDGWQKYFYGAINGTGELELLLGDQVNVDWTSQYDLTGLESNLPAPLAKDFGENWQLQLNLSGDPGQLQLDVNVDDRLDWSSRWQPGVAEWQQASLVLGEQPSSQRATLAQGRGAFVISAVLPQVNIGEWYDLVYFMQQSDDGTDDTAEGSSIPPLAPDYITVTTPLLMWAGQQFADAEFEIWPDNTVWNGRVFANDLALEIRIPEDFIESPIEVDADFVQLSSELDGGTDNPVRESEGEWQWVTRLPAINVNCKTCKLDDKSFVDVRAQLKPVKGGVELSNLSARSNNSQINSSGYWLVDDGKPHTQISGQLSSEDFGDLLREYGLETAIRDSAAEIEFGLNWDGHPHQLDFDSLGGSMSWELGQGYLAEVSDGGARLFSLLSLDGILRKLTLDFRDIFSQGMFYTNLSGSVQVANGVATTNDTQMLGSAGNMEIKGTTNLVTEELNYQLTYAPKVTSSLPVILAWMVNPPSGLAALLIDKVLQDAEVISQLRYQVTGTISEPVVTEVDRNSRPVDIPELDIPQEDQPSEPTNATSADGGSVK</sequence>
<reference evidence="4" key="1">
    <citation type="journal article" date="2018" name="Front. Microbiol.">
        <title>Genome-Based Analysis Reveals the Taxonomy and Diversity of the Family Idiomarinaceae.</title>
        <authorList>
            <person name="Liu Y."/>
            <person name="Lai Q."/>
            <person name="Shao Z."/>
        </authorList>
    </citation>
    <scope>NUCLEOTIDE SEQUENCE [LARGE SCALE GENOMIC DNA]</scope>
    <source>
        <strain evidence="4">SN-14</strain>
    </source>
</reference>
<name>A0AA94EH32_9GAMM</name>
<dbReference type="Pfam" id="PF13116">
    <property type="entry name" value="YhdP"/>
    <property type="match status" value="1"/>
</dbReference>
<gene>
    <name evidence="3" type="ORF">CWE23_05110</name>
</gene>
<feature type="region of interest" description="Disordered" evidence="1">
    <location>
        <begin position="1259"/>
        <end position="1297"/>
    </location>
</feature>
<dbReference type="RefSeq" id="WP_126819668.1">
    <property type="nucleotide sequence ID" value="NZ_PIPS01000001.1"/>
</dbReference>
<evidence type="ECO:0000313" key="4">
    <source>
        <dbReference type="Proteomes" id="UP000286680"/>
    </source>
</evidence>
<proteinExistence type="predicted"/>
<dbReference type="InterPro" id="IPR011836">
    <property type="entry name" value="YhdP"/>
</dbReference>